<keyword evidence="5" id="KW-1185">Reference proteome</keyword>
<dbReference type="RefSeq" id="WP_307903415.1">
    <property type="nucleotide sequence ID" value="NZ_AP027059.1"/>
</dbReference>
<dbReference type="PANTHER" id="PTHR45138:SF9">
    <property type="entry name" value="DIGUANYLATE CYCLASE DGCM-RELATED"/>
    <property type="match status" value="1"/>
</dbReference>
<dbReference type="InterPro" id="IPR011006">
    <property type="entry name" value="CheY-like_superfamily"/>
</dbReference>
<dbReference type="CDD" id="cd00156">
    <property type="entry name" value="REC"/>
    <property type="match status" value="2"/>
</dbReference>
<sequence length="414" mass="47721">MKNVLHIESSKVIRKIFSSAINSLGWNYLYSVEKTKEISEIVKERDINFLIISYETEGMELIDVLKELKKINKKDLVIIISTTKEEIAYKKDMFELGVMDVLHKDMTYEELVLYLKKIMELSSLEKQYRGIKIGMLDDSAIALNIAKSVLTLNKFYNVDYYKDENEFLDNISKYDIYLVDLILPKISGMTIISNIREKYPEKKIILISGMGNPENISNALQIGANDYVIKPFNPMLFIARLRVTIRDYMLTKELKNLALRDAMTKLYNHQYIYERVKSEVSEVNRYKNKLSVIMFDIDDFKSVNDKYGHQMGDIVIKEIVGIIKNLKRDCDIAGRYGGDEFLIILPNTDEEGAVAIAYRIRKAVENIMIITDEKITISGGVAEYKEGLNDISLVNLADERLYKAKNSGKNKIVK</sequence>
<dbReference type="GO" id="GO:0000160">
    <property type="term" value="P:phosphorelay signal transduction system"/>
    <property type="evidence" value="ECO:0007669"/>
    <property type="project" value="InterPro"/>
</dbReference>
<name>A0AAU9E2C3_9FUSO</name>
<dbReference type="FunFam" id="3.30.70.270:FF:000001">
    <property type="entry name" value="Diguanylate cyclase domain protein"/>
    <property type="match status" value="1"/>
</dbReference>
<dbReference type="NCBIfam" id="TIGR00254">
    <property type="entry name" value="GGDEF"/>
    <property type="match status" value="1"/>
</dbReference>
<dbReference type="InterPro" id="IPR050469">
    <property type="entry name" value="Diguanylate_Cyclase"/>
</dbReference>
<feature type="domain" description="Response regulatory" evidence="2">
    <location>
        <begin position="3"/>
        <end position="119"/>
    </location>
</feature>
<feature type="modified residue" description="4-aspartylphosphate" evidence="1">
    <location>
        <position position="180"/>
    </location>
</feature>
<comment type="caution">
    <text evidence="1">Lacks conserved residue(s) required for the propagation of feature annotation.</text>
</comment>
<dbReference type="Gene3D" id="3.40.50.2300">
    <property type="match status" value="2"/>
</dbReference>
<evidence type="ECO:0000313" key="4">
    <source>
        <dbReference type="EMBL" id="BDU50550.1"/>
    </source>
</evidence>
<dbReference type="CDD" id="cd01949">
    <property type="entry name" value="GGDEF"/>
    <property type="match status" value="1"/>
</dbReference>
<dbReference type="InterPro" id="IPR001789">
    <property type="entry name" value="Sig_transdc_resp-reg_receiver"/>
</dbReference>
<dbReference type="InterPro" id="IPR000160">
    <property type="entry name" value="GGDEF_dom"/>
</dbReference>
<evidence type="ECO:0000259" key="2">
    <source>
        <dbReference type="PROSITE" id="PS50110"/>
    </source>
</evidence>
<dbReference type="PROSITE" id="PS50110">
    <property type="entry name" value="RESPONSE_REGULATORY"/>
    <property type="match status" value="2"/>
</dbReference>
<dbReference type="Pfam" id="PF00990">
    <property type="entry name" value="GGDEF"/>
    <property type="match status" value="1"/>
</dbReference>
<dbReference type="Gene3D" id="3.30.70.270">
    <property type="match status" value="1"/>
</dbReference>
<evidence type="ECO:0000259" key="3">
    <source>
        <dbReference type="PROSITE" id="PS50887"/>
    </source>
</evidence>
<organism evidence="4 5">
    <name type="scientific">Haliovirga abyssi</name>
    <dbReference type="NCBI Taxonomy" id="2996794"/>
    <lineage>
        <taxon>Bacteria</taxon>
        <taxon>Fusobacteriati</taxon>
        <taxon>Fusobacteriota</taxon>
        <taxon>Fusobacteriia</taxon>
        <taxon>Fusobacteriales</taxon>
        <taxon>Haliovirgaceae</taxon>
        <taxon>Haliovirga</taxon>
    </lineage>
</organism>
<feature type="domain" description="Response regulatory" evidence="2">
    <location>
        <begin position="132"/>
        <end position="245"/>
    </location>
</feature>
<keyword evidence="1" id="KW-0597">Phosphoprotein</keyword>
<accession>A0AAU9E2C3</accession>
<dbReference type="PROSITE" id="PS50887">
    <property type="entry name" value="GGDEF"/>
    <property type="match status" value="1"/>
</dbReference>
<dbReference type="SMART" id="SM00448">
    <property type="entry name" value="REC"/>
    <property type="match status" value="2"/>
</dbReference>
<dbReference type="SUPFAM" id="SSF55073">
    <property type="entry name" value="Nucleotide cyclase"/>
    <property type="match status" value="1"/>
</dbReference>
<dbReference type="SUPFAM" id="SSF52172">
    <property type="entry name" value="CheY-like"/>
    <property type="match status" value="2"/>
</dbReference>
<evidence type="ECO:0000256" key="1">
    <source>
        <dbReference type="PROSITE-ProRule" id="PRU00169"/>
    </source>
</evidence>
<gene>
    <name evidence="4" type="ORF">HLVA_11190</name>
</gene>
<dbReference type="Pfam" id="PF00072">
    <property type="entry name" value="Response_reg"/>
    <property type="match status" value="2"/>
</dbReference>
<dbReference type="PANTHER" id="PTHR45138">
    <property type="entry name" value="REGULATORY COMPONENTS OF SENSORY TRANSDUCTION SYSTEM"/>
    <property type="match status" value="1"/>
</dbReference>
<dbReference type="EMBL" id="AP027059">
    <property type="protein sequence ID" value="BDU50550.1"/>
    <property type="molecule type" value="Genomic_DNA"/>
</dbReference>
<dbReference type="GO" id="GO:0043709">
    <property type="term" value="P:cell adhesion involved in single-species biofilm formation"/>
    <property type="evidence" value="ECO:0007669"/>
    <property type="project" value="TreeGrafter"/>
</dbReference>
<protein>
    <recommendedName>
        <fullName evidence="6">Diguanylate cyclase</fullName>
    </recommendedName>
</protein>
<evidence type="ECO:0008006" key="6">
    <source>
        <dbReference type="Google" id="ProtNLM"/>
    </source>
</evidence>
<proteinExistence type="predicted"/>
<reference evidence="4 5" key="1">
    <citation type="submission" date="2022-11" db="EMBL/GenBank/DDBJ databases">
        <title>Haliovirga abyssi gen. nov., sp. nov., a mesophilic fermentative bacterium isolated from the Iheya North hydrothermal field and the proposal of Haliovirgaceae fam. nov.</title>
        <authorList>
            <person name="Miyazaki U."/>
            <person name="Tame A."/>
            <person name="Miyazaki J."/>
            <person name="Takai K."/>
            <person name="Sawayama S."/>
            <person name="Kitajima M."/>
            <person name="Okamoto A."/>
            <person name="Nakagawa S."/>
        </authorList>
    </citation>
    <scope>NUCLEOTIDE SEQUENCE [LARGE SCALE GENOMIC DNA]</scope>
    <source>
        <strain evidence="4 5">IC12</strain>
    </source>
</reference>
<feature type="domain" description="GGDEF" evidence="3">
    <location>
        <begin position="288"/>
        <end position="414"/>
    </location>
</feature>
<dbReference type="GO" id="GO:1902201">
    <property type="term" value="P:negative regulation of bacterial-type flagellum-dependent cell motility"/>
    <property type="evidence" value="ECO:0007669"/>
    <property type="project" value="TreeGrafter"/>
</dbReference>
<dbReference type="AlphaFoldDB" id="A0AAU9E2C3"/>
<dbReference type="Proteomes" id="UP001321582">
    <property type="component" value="Chromosome"/>
</dbReference>
<dbReference type="SMART" id="SM00267">
    <property type="entry name" value="GGDEF"/>
    <property type="match status" value="1"/>
</dbReference>
<dbReference type="InterPro" id="IPR043128">
    <property type="entry name" value="Rev_trsase/Diguanyl_cyclase"/>
</dbReference>
<dbReference type="KEGG" id="haby:HLVA_11190"/>
<dbReference type="GO" id="GO:0005886">
    <property type="term" value="C:plasma membrane"/>
    <property type="evidence" value="ECO:0007669"/>
    <property type="project" value="TreeGrafter"/>
</dbReference>
<dbReference type="InterPro" id="IPR029787">
    <property type="entry name" value="Nucleotide_cyclase"/>
</dbReference>
<evidence type="ECO:0000313" key="5">
    <source>
        <dbReference type="Proteomes" id="UP001321582"/>
    </source>
</evidence>
<dbReference type="GO" id="GO:0052621">
    <property type="term" value="F:diguanylate cyclase activity"/>
    <property type="evidence" value="ECO:0007669"/>
    <property type="project" value="TreeGrafter"/>
</dbReference>